<name>A0A177SCY7_PSEPU</name>
<dbReference type="EMBL" id="LUCV01000049">
    <property type="protein sequence ID" value="OAI84860.1"/>
    <property type="molecule type" value="Genomic_DNA"/>
</dbReference>
<sequence>MPWYRAGTVTATAGQTTITGVGTSFSANARVGDALQGPDGRWYEVTNIASATVLSILPAYQGATVSGGAYGLAPMQGYVKESADRLRAIVDQWGSTLAGLGSVSTENVVPIAKGGTGGTTAALARTGLGLKSSAVADIVGTVSMVNSVPAGAIIERGSNANGEYVKLADGTMICWLNISVTDQAIDSLYTASIYTGTRTWFFPAYFSAPPVVTPGAFRWGGAANWSSPASAATTSSVSLRGFDAVARAAGSSVQISATAIGRWA</sequence>
<reference evidence="1 2" key="1">
    <citation type="submission" date="2016-03" db="EMBL/GenBank/DDBJ databases">
        <title>Draft Genome Assembly of Pseudomonas putida strain CBF10-2.</title>
        <authorList>
            <person name="Iyer R.S."/>
            <person name="Damania A."/>
        </authorList>
    </citation>
    <scope>NUCLEOTIDE SEQUENCE [LARGE SCALE GENOMIC DNA]</scope>
    <source>
        <strain evidence="1 2">CBF10-2</strain>
    </source>
</reference>
<accession>A0A177SCY7</accession>
<proteinExistence type="predicted"/>
<organism evidence="1 2">
    <name type="scientific">Pseudomonas putida</name>
    <name type="common">Arthrobacter siderocapsulatus</name>
    <dbReference type="NCBI Taxonomy" id="303"/>
    <lineage>
        <taxon>Bacteria</taxon>
        <taxon>Pseudomonadati</taxon>
        <taxon>Pseudomonadota</taxon>
        <taxon>Gammaproteobacteria</taxon>
        <taxon>Pseudomonadales</taxon>
        <taxon>Pseudomonadaceae</taxon>
        <taxon>Pseudomonas</taxon>
    </lineage>
</organism>
<evidence type="ECO:0000313" key="2">
    <source>
        <dbReference type="Proteomes" id="UP000077752"/>
    </source>
</evidence>
<protein>
    <submittedName>
        <fullName evidence="1">Uncharacterized protein</fullName>
    </submittedName>
</protein>
<evidence type="ECO:0000313" key="1">
    <source>
        <dbReference type="EMBL" id="OAI84860.1"/>
    </source>
</evidence>
<dbReference type="AlphaFoldDB" id="A0A177SCY7"/>
<gene>
    <name evidence="1" type="ORF">AYO28_02980</name>
</gene>
<comment type="caution">
    <text evidence="1">The sequence shown here is derived from an EMBL/GenBank/DDBJ whole genome shotgun (WGS) entry which is preliminary data.</text>
</comment>
<dbReference type="Proteomes" id="UP000077752">
    <property type="component" value="Unassembled WGS sequence"/>
</dbReference>